<dbReference type="PANTHER" id="PTHR43364">
    <property type="entry name" value="NADH-SPECIFIC METHYLGLYOXAL REDUCTASE-RELATED"/>
    <property type="match status" value="1"/>
</dbReference>
<dbReference type="GO" id="GO:0005829">
    <property type="term" value="C:cytosol"/>
    <property type="evidence" value="ECO:0007669"/>
    <property type="project" value="EnsemblFungi"/>
</dbReference>
<organism evidence="3 4">
    <name type="scientific">Pichia membranifaciens NRRL Y-2026</name>
    <dbReference type="NCBI Taxonomy" id="763406"/>
    <lineage>
        <taxon>Eukaryota</taxon>
        <taxon>Fungi</taxon>
        <taxon>Dikarya</taxon>
        <taxon>Ascomycota</taxon>
        <taxon>Saccharomycotina</taxon>
        <taxon>Pichiomycetes</taxon>
        <taxon>Pichiales</taxon>
        <taxon>Pichiaceae</taxon>
        <taxon>Pichia</taxon>
    </lineage>
</organism>
<evidence type="ECO:0000259" key="2">
    <source>
        <dbReference type="Pfam" id="PF00248"/>
    </source>
</evidence>
<evidence type="ECO:0000256" key="1">
    <source>
        <dbReference type="ARBA" id="ARBA00023002"/>
    </source>
</evidence>
<name>A0A1E3NK82_9ASCO</name>
<sequence length="352" mass="39997">MTEEIDDELYTYLGSSGLQISRLVVGCMSIGTKQFGEWVVSDKNQAFAILKRAYDRGIRTYDTANFYSNGASERLLGEFLKEYSIPRHSVVIFTKVFFPTEDNNPDFSSIKPVGKNPRSSVLVNRLGLSRKHILDSVEDSVKRLGTFIDLYQIHRFDPNTPIEETMKALHDVVESGKARYIGASSMRAYQFVMMQNVAEKNGWSKFISMQDYYNLNYREDEREMIPYCNLTGVGLIPYSPNDRGFLTRPFSAIIDDASRSKSLSHNLTDAEKEVITRVENVAKKHNVSMSAIALAWLLHKGANPIVGFSKPERVDDALTAIALKLSDSDIEFLEEAYVSKPLSFFFEQKKYH</sequence>
<accession>A0A1E3NK82</accession>
<feature type="domain" description="NADP-dependent oxidoreductase" evidence="2">
    <location>
        <begin position="28"/>
        <end position="336"/>
    </location>
</feature>
<dbReference type="Proteomes" id="UP000094455">
    <property type="component" value="Unassembled WGS sequence"/>
</dbReference>
<proteinExistence type="predicted"/>
<reference evidence="3 4" key="1">
    <citation type="journal article" date="2016" name="Proc. Natl. Acad. Sci. U.S.A.">
        <title>Comparative genomics of biotechnologically important yeasts.</title>
        <authorList>
            <person name="Riley R."/>
            <person name="Haridas S."/>
            <person name="Wolfe K.H."/>
            <person name="Lopes M.R."/>
            <person name="Hittinger C.T."/>
            <person name="Goeker M."/>
            <person name="Salamov A.A."/>
            <person name="Wisecaver J.H."/>
            <person name="Long T.M."/>
            <person name="Calvey C.H."/>
            <person name="Aerts A.L."/>
            <person name="Barry K.W."/>
            <person name="Choi C."/>
            <person name="Clum A."/>
            <person name="Coughlan A.Y."/>
            <person name="Deshpande S."/>
            <person name="Douglass A.P."/>
            <person name="Hanson S.J."/>
            <person name="Klenk H.-P."/>
            <person name="LaButti K.M."/>
            <person name="Lapidus A."/>
            <person name="Lindquist E.A."/>
            <person name="Lipzen A.M."/>
            <person name="Meier-Kolthoff J.P."/>
            <person name="Ohm R.A."/>
            <person name="Otillar R.P."/>
            <person name="Pangilinan J.L."/>
            <person name="Peng Y."/>
            <person name="Rokas A."/>
            <person name="Rosa C.A."/>
            <person name="Scheuner C."/>
            <person name="Sibirny A.A."/>
            <person name="Slot J.C."/>
            <person name="Stielow J.B."/>
            <person name="Sun H."/>
            <person name="Kurtzman C.P."/>
            <person name="Blackwell M."/>
            <person name="Grigoriev I.V."/>
            <person name="Jeffries T.W."/>
        </authorList>
    </citation>
    <scope>NUCLEOTIDE SEQUENCE [LARGE SCALE GENOMIC DNA]</scope>
    <source>
        <strain evidence="3 4">NRRL Y-2026</strain>
    </source>
</reference>
<dbReference type="PANTHER" id="PTHR43364:SF15">
    <property type="entry name" value="ARYL-ALCOHOL DEHYDROGENASE AAD16-RELATED"/>
    <property type="match status" value="1"/>
</dbReference>
<dbReference type="GO" id="GO:0016491">
    <property type="term" value="F:oxidoreductase activity"/>
    <property type="evidence" value="ECO:0007669"/>
    <property type="project" value="UniProtKB-KW"/>
</dbReference>
<dbReference type="STRING" id="763406.A0A1E3NK82"/>
<dbReference type="OrthoDB" id="48988at2759"/>
<keyword evidence="4" id="KW-1185">Reference proteome</keyword>
<keyword evidence="1" id="KW-0560">Oxidoreductase</keyword>
<dbReference type="SUPFAM" id="SSF51430">
    <property type="entry name" value="NAD(P)-linked oxidoreductase"/>
    <property type="match status" value="1"/>
</dbReference>
<dbReference type="EMBL" id="KV454003">
    <property type="protein sequence ID" value="ODQ46547.1"/>
    <property type="molecule type" value="Genomic_DNA"/>
</dbReference>
<dbReference type="GeneID" id="30180934"/>
<dbReference type="Pfam" id="PF00248">
    <property type="entry name" value="Aldo_ket_red"/>
    <property type="match status" value="1"/>
</dbReference>
<dbReference type="Gene3D" id="3.20.20.100">
    <property type="entry name" value="NADP-dependent oxidoreductase domain"/>
    <property type="match status" value="1"/>
</dbReference>
<gene>
    <name evidence="3" type="ORF">PICMEDRAFT_72607</name>
</gene>
<dbReference type="InterPro" id="IPR036812">
    <property type="entry name" value="NAD(P)_OxRdtase_dom_sf"/>
</dbReference>
<evidence type="ECO:0000313" key="3">
    <source>
        <dbReference type="EMBL" id="ODQ46547.1"/>
    </source>
</evidence>
<dbReference type="InterPro" id="IPR050523">
    <property type="entry name" value="AKR_Detox_Biosynth"/>
</dbReference>
<dbReference type="FunFam" id="3.20.20.100:FF:000004">
    <property type="entry name" value="Oxidoreductase, aldo/keto reductase"/>
    <property type="match status" value="1"/>
</dbReference>
<dbReference type="AlphaFoldDB" id="A0A1E3NK82"/>
<dbReference type="InterPro" id="IPR023210">
    <property type="entry name" value="NADP_OxRdtase_dom"/>
</dbReference>
<dbReference type="RefSeq" id="XP_019017660.1">
    <property type="nucleotide sequence ID" value="XM_019164247.1"/>
</dbReference>
<evidence type="ECO:0000313" key="4">
    <source>
        <dbReference type="Proteomes" id="UP000094455"/>
    </source>
</evidence>
<protein>
    <recommendedName>
        <fullName evidence="2">NADP-dependent oxidoreductase domain-containing protein</fullName>
    </recommendedName>
</protein>
<dbReference type="CDD" id="cd19079">
    <property type="entry name" value="AKR_EcYajO-like"/>
    <property type="match status" value="1"/>
</dbReference>